<dbReference type="Proteomes" id="UP001242010">
    <property type="component" value="Chromosome"/>
</dbReference>
<gene>
    <name evidence="1" type="ORF">GETHOR_10090</name>
</gene>
<keyword evidence="2" id="KW-1185">Reference proteome</keyword>
<accession>A0ABN6UW16</accession>
<dbReference type="Pfam" id="PF04390">
    <property type="entry name" value="LptE"/>
    <property type="match status" value="1"/>
</dbReference>
<evidence type="ECO:0008006" key="3">
    <source>
        <dbReference type="Google" id="ProtNLM"/>
    </source>
</evidence>
<organism evidence="1 2">
    <name type="scientific">Geothrix oryzae</name>
    <dbReference type="NCBI Taxonomy" id="2927975"/>
    <lineage>
        <taxon>Bacteria</taxon>
        <taxon>Pseudomonadati</taxon>
        <taxon>Acidobacteriota</taxon>
        <taxon>Holophagae</taxon>
        <taxon>Holophagales</taxon>
        <taxon>Holophagaceae</taxon>
        <taxon>Geothrix</taxon>
    </lineage>
</organism>
<proteinExistence type="predicted"/>
<reference evidence="2" key="1">
    <citation type="journal article" date="2023" name="Int. J. Syst. Evol. Microbiol.">
        <title>Mesoterricola silvestris gen. nov., sp. nov., Mesoterricola sediminis sp. nov., Geothrix oryzae sp. nov., Geothrix edaphica sp. nov., Geothrix rubra sp. nov., and Geothrix limicola sp. nov., six novel members of Acidobacteriota isolated from soils.</title>
        <authorList>
            <person name="Itoh H."/>
            <person name="Sugisawa Y."/>
            <person name="Mise K."/>
            <person name="Xu Z."/>
            <person name="Kuniyasu M."/>
            <person name="Ushijima N."/>
            <person name="Kawano K."/>
            <person name="Kobayashi E."/>
            <person name="Shiratori Y."/>
            <person name="Masuda Y."/>
            <person name="Senoo K."/>
        </authorList>
    </citation>
    <scope>NUCLEOTIDE SEQUENCE [LARGE SCALE GENOMIC DNA]</scope>
    <source>
        <strain evidence="2">Red222</strain>
    </source>
</reference>
<dbReference type="PROSITE" id="PS51257">
    <property type="entry name" value="PROKAR_LIPOPROTEIN"/>
    <property type="match status" value="1"/>
</dbReference>
<sequence>MRTSLRFIVLPLFLAALSGCGYHRLDRQQRSVAWAKQGETIRLARFRNLTPRLGLEDRFTKALENRIVAASPWRLVAQGEPSRWVLQGTLEEYKSRPIGLTLGNDRAKASAGSASRVEVAVVASVELLDGQTGAVVLSRRGLTFSNQYRVDQNFASFDSRELQVLESLADDFAESFLTQLLEGAD</sequence>
<dbReference type="EMBL" id="AP027079">
    <property type="protein sequence ID" value="BDU68908.1"/>
    <property type="molecule type" value="Genomic_DNA"/>
</dbReference>
<name>A0ABN6UW16_9BACT</name>
<dbReference type="InterPro" id="IPR007485">
    <property type="entry name" value="LPS_assembly_LptE"/>
</dbReference>
<evidence type="ECO:0000313" key="2">
    <source>
        <dbReference type="Proteomes" id="UP001242010"/>
    </source>
</evidence>
<dbReference type="RefSeq" id="WP_286355544.1">
    <property type="nucleotide sequence ID" value="NZ_AP027079.1"/>
</dbReference>
<protein>
    <recommendedName>
        <fullName evidence="3">Lipoprotein</fullName>
    </recommendedName>
</protein>
<evidence type="ECO:0000313" key="1">
    <source>
        <dbReference type="EMBL" id="BDU68908.1"/>
    </source>
</evidence>